<dbReference type="EMBL" id="OU466858">
    <property type="protein sequence ID" value="CAH2047584.1"/>
    <property type="molecule type" value="Genomic_DNA"/>
</dbReference>
<organism evidence="1 2">
    <name type="scientific">Thlaspi arvense</name>
    <name type="common">Field penny-cress</name>
    <dbReference type="NCBI Taxonomy" id="13288"/>
    <lineage>
        <taxon>Eukaryota</taxon>
        <taxon>Viridiplantae</taxon>
        <taxon>Streptophyta</taxon>
        <taxon>Embryophyta</taxon>
        <taxon>Tracheophyta</taxon>
        <taxon>Spermatophyta</taxon>
        <taxon>Magnoliopsida</taxon>
        <taxon>eudicotyledons</taxon>
        <taxon>Gunneridae</taxon>
        <taxon>Pentapetalae</taxon>
        <taxon>rosids</taxon>
        <taxon>malvids</taxon>
        <taxon>Brassicales</taxon>
        <taxon>Brassicaceae</taxon>
        <taxon>Thlaspideae</taxon>
        <taxon>Thlaspi</taxon>
    </lineage>
</organism>
<keyword evidence="2" id="KW-1185">Reference proteome</keyword>
<sequence length="167" mass="18751">MRSLQTNTLSMTQSSYTAQHPESCCEAVRLCCVILVEREILENARTVTWDMLIQQSPLLQTNLNNGVELLPEKTIFLKLLETSGFSHDLDHLETLIANETEADLVFQIVKPQGVRNGLVTGNAAAKEMICSNKRTRCLANTIDFMKLKSFKATMIKLSETEHPLINV</sequence>
<dbReference type="Proteomes" id="UP000836841">
    <property type="component" value="Chromosome 2"/>
</dbReference>
<accession>A0AAU9RT67</accession>
<dbReference type="AlphaFoldDB" id="A0AAU9RT67"/>
<proteinExistence type="predicted"/>
<reference evidence="1 2" key="1">
    <citation type="submission" date="2022-03" db="EMBL/GenBank/DDBJ databases">
        <authorList>
            <person name="Nunn A."/>
            <person name="Chopra R."/>
            <person name="Nunn A."/>
            <person name="Contreras Garrido A."/>
        </authorList>
    </citation>
    <scope>NUCLEOTIDE SEQUENCE [LARGE SCALE GENOMIC DNA]</scope>
</reference>
<feature type="non-terminal residue" evidence="1">
    <location>
        <position position="167"/>
    </location>
</feature>
<gene>
    <name evidence="1" type="ORF">TAV2_LOCUS5281</name>
</gene>
<name>A0AAU9RT67_THLAR</name>
<evidence type="ECO:0000313" key="1">
    <source>
        <dbReference type="EMBL" id="CAH2047584.1"/>
    </source>
</evidence>
<evidence type="ECO:0000313" key="2">
    <source>
        <dbReference type="Proteomes" id="UP000836841"/>
    </source>
</evidence>
<protein>
    <submittedName>
        <fullName evidence="1">Uncharacterized protein</fullName>
    </submittedName>
</protein>